<organism evidence="10 11">
    <name type="scientific">Ceratitis capitata</name>
    <name type="common">Mediterranean fruit fly</name>
    <name type="synonym">Tephritis capitata</name>
    <dbReference type="NCBI Taxonomy" id="7213"/>
    <lineage>
        <taxon>Eukaryota</taxon>
        <taxon>Metazoa</taxon>
        <taxon>Ecdysozoa</taxon>
        <taxon>Arthropoda</taxon>
        <taxon>Hexapoda</taxon>
        <taxon>Insecta</taxon>
        <taxon>Pterygota</taxon>
        <taxon>Neoptera</taxon>
        <taxon>Endopterygota</taxon>
        <taxon>Diptera</taxon>
        <taxon>Brachycera</taxon>
        <taxon>Muscomorpha</taxon>
        <taxon>Tephritoidea</taxon>
        <taxon>Tephritidae</taxon>
        <taxon>Ceratitis</taxon>
        <taxon>Ceratitis</taxon>
    </lineage>
</organism>
<keyword evidence="2" id="KW-0732">Signal</keyword>
<name>A0A811UPY6_CERCA</name>
<evidence type="ECO:0000313" key="11">
    <source>
        <dbReference type="Proteomes" id="UP000606786"/>
    </source>
</evidence>
<keyword evidence="8" id="KW-0472">Membrane</keyword>
<gene>
    <name evidence="10" type="ORF">CCAP1982_LOCUS8359</name>
</gene>
<dbReference type="PROSITE" id="PS00022">
    <property type="entry name" value="EGF_1"/>
    <property type="match status" value="3"/>
</dbReference>
<feature type="compositionally biased region" description="Low complexity" evidence="7">
    <location>
        <begin position="276"/>
        <end position="298"/>
    </location>
</feature>
<dbReference type="GO" id="GO:0005112">
    <property type="term" value="F:Notch binding"/>
    <property type="evidence" value="ECO:0007669"/>
    <property type="project" value="TreeGrafter"/>
</dbReference>
<accession>A0A811UPY6</accession>
<evidence type="ECO:0000256" key="6">
    <source>
        <dbReference type="PROSITE-ProRule" id="PRU00076"/>
    </source>
</evidence>
<feature type="domain" description="EGF-like" evidence="9">
    <location>
        <begin position="57"/>
        <end position="93"/>
    </location>
</feature>
<feature type="domain" description="EGF-like" evidence="9">
    <location>
        <begin position="19"/>
        <end position="55"/>
    </location>
</feature>
<evidence type="ECO:0000256" key="4">
    <source>
        <dbReference type="ARBA" id="ARBA00023157"/>
    </source>
</evidence>
<feature type="domain" description="EGF-like" evidence="9">
    <location>
        <begin position="96"/>
        <end position="132"/>
    </location>
</feature>
<evidence type="ECO:0000259" key="9">
    <source>
        <dbReference type="PROSITE" id="PS50026"/>
    </source>
</evidence>
<dbReference type="AlphaFoldDB" id="A0A811UPY6"/>
<comment type="caution">
    <text evidence="6">Lacks conserved residue(s) required for the propagation of feature annotation.</text>
</comment>
<dbReference type="EMBL" id="CAJHJT010000012">
    <property type="protein sequence ID" value="CAD6999847.1"/>
    <property type="molecule type" value="Genomic_DNA"/>
</dbReference>
<proteinExistence type="predicted"/>
<evidence type="ECO:0000256" key="8">
    <source>
        <dbReference type="SAM" id="Phobius"/>
    </source>
</evidence>
<reference evidence="10" key="1">
    <citation type="submission" date="2020-11" db="EMBL/GenBank/DDBJ databases">
        <authorList>
            <person name="Whitehead M."/>
        </authorList>
    </citation>
    <scope>NUCLEOTIDE SEQUENCE</scope>
    <source>
        <strain evidence="10">EGII</strain>
    </source>
</reference>
<keyword evidence="3" id="KW-0677">Repeat</keyword>
<dbReference type="OrthoDB" id="283575at2759"/>
<dbReference type="Pfam" id="PF00008">
    <property type="entry name" value="EGF"/>
    <property type="match status" value="2"/>
</dbReference>
<sequence>MIAFIYGITGFAGELCNFEYNECESNPCQNDGECIDHIGNFECRCTKGYTGARCQIKVDFCANKPCPDGHHCIDHGNDFTCECPGGRNGLDCNQMPPRQCAENLCKHGGTCWTSGASFYCACRPGYTGNMCEDEFVVETVVSSSEFMVDDTSARNFNDKTFGSSVVLKSPIELHNAYFGAGVLASAVFIVAIVVTICHCKVNHTYRKFSTRSSTFFPILGFGRRSKSQNKLNKHWLSGKGMSGAGGGASGGLLRSTSGSTTSLTRGHLPSAHNAAGLHQSQQQRQQQQQLQQQQLGGQMHERPFQRHLAMNLENDMYYTVDFSENSQHSPLIQ</sequence>
<dbReference type="GO" id="GO:0007411">
    <property type="term" value="P:axon guidance"/>
    <property type="evidence" value="ECO:0007669"/>
    <property type="project" value="UniProtKB-ARBA"/>
</dbReference>
<dbReference type="PROSITE" id="PS01187">
    <property type="entry name" value="EGF_CA"/>
    <property type="match status" value="1"/>
</dbReference>
<dbReference type="PANTHER" id="PTHR12916">
    <property type="entry name" value="CYTOCHROME C OXIDASE POLYPEPTIDE VIC-2"/>
    <property type="match status" value="1"/>
</dbReference>
<dbReference type="PROSITE" id="PS00010">
    <property type="entry name" value="ASX_HYDROXYL"/>
    <property type="match status" value="2"/>
</dbReference>
<dbReference type="InterPro" id="IPR018097">
    <property type="entry name" value="EGF_Ca-bd_CS"/>
</dbReference>
<evidence type="ECO:0000256" key="7">
    <source>
        <dbReference type="SAM" id="MobiDB-lite"/>
    </source>
</evidence>
<dbReference type="GO" id="GO:0040008">
    <property type="term" value="P:regulation of growth"/>
    <property type="evidence" value="ECO:0007669"/>
    <property type="project" value="UniProtKB-ARBA"/>
</dbReference>
<keyword evidence="8" id="KW-1133">Transmembrane helix</keyword>
<dbReference type="SMART" id="SM00179">
    <property type="entry name" value="EGF_CA"/>
    <property type="match status" value="3"/>
</dbReference>
<dbReference type="GO" id="GO:0007476">
    <property type="term" value="P:imaginal disc-derived wing morphogenesis"/>
    <property type="evidence" value="ECO:0007669"/>
    <property type="project" value="UniProtKB-ARBA"/>
</dbReference>
<dbReference type="GO" id="GO:0120035">
    <property type="term" value="P:regulation of plasma membrane bounded cell projection organization"/>
    <property type="evidence" value="ECO:0007669"/>
    <property type="project" value="UniProtKB-ARBA"/>
</dbReference>
<evidence type="ECO:0000313" key="10">
    <source>
        <dbReference type="EMBL" id="CAD6999847.1"/>
    </source>
</evidence>
<comment type="caution">
    <text evidence="10">The sequence shown here is derived from an EMBL/GenBank/DDBJ whole genome shotgun (WGS) entry which is preliminary data.</text>
</comment>
<dbReference type="FunFam" id="2.10.25.10:FF:000012">
    <property type="entry name" value="Delta-like protein"/>
    <property type="match status" value="1"/>
</dbReference>
<protein>
    <submittedName>
        <fullName evidence="10">(Mediterranean fruit fly) hypothetical protein</fullName>
    </submittedName>
</protein>
<dbReference type="Gene3D" id="2.10.25.10">
    <property type="entry name" value="Laminin"/>
    <property type="match status" value="3"/>
</dbReference>
<keyword evidence="11" id="KW-1185">Reference proteome</keyword>
<dbReference type="CDD" id="cd00054">
    <property type="entry name" value="EGF_CA"/>
    <property type="match status" value="3"/>
</dbReference>
<feature type="compositionally biased region" description="Gly residues" evidence="7">
    <location>
        <begin position="240"/>
        <end position="250"/>
    </location>
</feature>
<dbReference type="GO" id="GO:0030855">
    <property type="term" value="P:epithelial cell differentiation"/>
    <property type="evidence" value="ECO:0007669"/>
    <property type="project" value="UniProtKB-ARBA"/>
</dbReference>
<dbReference type="PROSITE" id="PS50026">
    <property type="entry name" value="EGF_3"/>
    <property type="match status" value="3"/>
</dbReference>
<dbReference type="PROSITE" id="PS01186">
    <property type="entry name" value="EGF_2"/>
    <property type="match status" value="2"/>
</dbReference>
<dbReference type="PRINTS" id="PR00010">
    <property type="entry name" value="EGFBLOOD"/>
</dbReference>
<feature type="compositionally biased region" description="Low complexity" evidence="7">
    <location>
        <begin position="251"/>
        <end position="266"/>
    </location>
</feature>
<dbReference type="GO" id="GO:0007219">
    <property type="term" value="P:Notch signaling pathway"/>
    <property type="evidence" value="ECO:0007669"/>
    <property type="project" value="TreeGrafter"/>
</dbReference>
<dbReference type="SUPFAM" id="SSF57184">
    <property type="entry name" value="Growth factor receptor domain"/>
    <property type="match status" value="1"/>
</dbReference>
<keyword evidence="8" id="KW-0812">Transmembrane</keyword>
<dbReference type="GO" id="GO:0050769">
    <property type="term" value="P:positive regulation of neurogenesis"/>
    <property type="evidence" value="ECO:0007669"/>
    <property type="project" value="UniProtKB-ARBA"/>
</dbReference>
<feature type="disulfide bond" evidence="6">
    <location>
        <begin position="45"/>
        <end position="54"/>
    </location>
</feature>
<evidence type="ECO:0000256" key="2">
    <source>
        <dbReference type="ARBA" id="ARBA00022729"/>
    </source>
</evidence>
<keyword evidence="5" id="KW-0325">Glycoprotein</keyword>
<evidence type="ECO:0000256" key="1">
    <source>
        <dbReference type="ARBA" id="ARBA00022536"/>
    </source>
</evidence>
<dbReference type="InterPro" id="IPR000152">
    <property type="entry name" value="EGF-type_Asp/Asn_hydroxyl_site"/>
</dbReference>
<dbReference type="GO" id="GO:0005509">
    <property type="term" value="F:calcium ion binding"/>
    <property type="evidence" value="ECO:0007669"/>
    <property type="project" value="InterPro"/>
</dbReference>
<dbReference type="Proteomes" id="UP000606786">
    <property type="component" value="Unassembled WGS sequence"/>
</dbReference>
<dbReference type="InterPro" id="IPR001881">
    <property type="entry name" value="EGF-like_Ca-bd_dom"/>
</dbReference>
<dbReference type="GO" id="GO:0005911">
    <property type="term" value="C:cell-cell junction"/>
    <property type="evidence" value="ECO:0007669"/>
    <property type="project" value="UniProtKB-ARBA"/>
</dbReference>
<evidence type="ECO:0000256" key="3">
    <source>
        <dbReference type="ARBA" id="ARBA00022737"/>
    </source>
</evidence>
<dbReference type="GO" id="GO:0048056">
    <property type="term" value="P:R3/R4 cell differentiation"/>
    <property type="evidence" value="ECO:0007669"/>
    <property type="project" value="UniProtKB-ARBA"/>
</dbReference>
<feature type="disulfide bond" evidence="6">
    <location>
        <begin position="83"/>
        <end position="92"/>
    </location>
</feature>
<dbReference type="SMART" id="SM00181">
    <property type="entry name" value="EGF"/>
    <property type="match status" value="3"/>
</dbReference>
<feature type="transmembrane region" description="Helical" evidence="8">
    <location>
        <begin position="176"/>
        <end position="197"/>
    </location>
</feature>
<dbReference type="SUPFAM" id="SSF57196">
    <property type="entry name" value="EGF/Laminin"/>
    <property type="match status" value="1"/>
</dbReference>
<evidence type="ECO:0000256" key="5">
    <source>
        <dbReference type="ARBA" id="ARBA00023180"/>
    </source>
</evidence>
<dbReference type="FunFam" id="2.10.25.10:FF:000472">
    <property type="entry name" value="Uncharacterized protein, isoform A"/>
    <property type="match status" value="1"/>
</dbReference>
<keyword evidence="1 6" id="KW-0245">EGF-like domain</keyword>
<dbReference type="GO" id="GO:0016318">
    <property type="term" value="P:ommatidial rotation"/>
    <property type="evidence" value="ECO:0007669"/>
    <property type="project" value="UniProtKB-ARBA"/>
</dbReference>
<keyword evidence="4 6" id="KW-1015">Disulfide bond</keyword>
<feature type="region of interest" description="Disordered" evidence="7">
    <location>
        <begin position="236"/>
        <end position="299"/>
    </location>
</feature>
<dbReference type="InterPro" id="IPR000742">
    <property type="entry name" value="EGF"/>
</dbReference>
<feature type="disulfide bond" evidence="6">
    <location>
        <begin position="122"/>
        <end position="131"/>
    </location>
</feature>
<dbReference type="InterPro" id="IPR009030">
    <property type="entry name" value="Growth_fac_rcpt_cys_sf"/>
</dbReference>
<dbReference type="PANTHER" id="PTHR12916:SF10">
    <property type="entry name" value="NEUROGENIC LOCUS NOTCH HOMOLOG PROTEIN 2 PRECURSOR"/>
    <property type="match status" value="1"/>
</dbReference>